<dbReference type="SUPFAM" id="SSF56672">
    <property type="entry name" value="DNA/RNA polymerases"/>
    <property type="match status" value="1"/>
</dbReference>
<dbReference type="InterPro" id="IPR052055">
    <property type="entry name" value="Hepadnavirus_pol/RT"/>
</dbReference>
<dbReference type="Proteomes" id="UP000716291">
    <property type="component" value="Unassembled WGS sequence"/>
</dbReference>
<evidence type="ECO:0000313" key="2">
    <source>
        <dbReference type="EMBL" id="KAG1299415.1"/>
    </source>
</evidence>
<dbReference type="Gene3D" id="3.30.70.270">
    <property type="match status" value="1"/>
</dbReference>
<accession>A0A9P6WWQ5</accession>
<keyword evidence="3" id="KW-1185">Reference proteome</keyword>
<reference evidence="2" key="1">
    <citation type="journal article" date="2020" name="Microb. Genom.">
        <title>Genetic diversity of clinical and environmental Mucorales isolates obtained from an investigation of mucormycosis cases among solid organ transplant recipients.</title>
        <authorList>
            <person name="Nguyen M.H."/>
            <person name="Kaul D."/>
            <person name="Muto C."/>
            <person name="Cheng S.J."/>
            <person name="Richter R.A."/>
            <person name="Bruno V.M."/>
            <person name="Liu G."/>
            <person name="Beyhan S."/>
            <person name="Sundermann A.J."/>
            <person name="Mounaud S."/>
            <person name="Pasculle A.W."/>
            <person name="Nierman W.C."/>
            <person name="Driscoll E."/>
            <person name="Cumbie R."/>
            <person name="Clancy C.J."/>
            <person name="Dupont C.L."/>
        </authorList>
    </citation>
    <scope>NUCLEOTIDE SEQUENCE</scope>
    <source>
        <strain evidence="2">GL11</strain>
    </source>
</reference>
<protein>
    <recommendedName>
        <fullName evidence="1">Reverse transcriptase domain-containing protein</fullName>
    </recommendedName>
</protein>
<feature type="domain" description="Reverse transcriptase" evidence="1">
    <location>
        <begin position="1"/>
        <end position="139"/>
    </location>
</feature>
<dbReference type="PANTHER" id="PTHR33050:SF7">
    <property type="entry name" value="RIBONUCLEASE H"/>
    <property type="match status" value="1"/>
</dbReference>
<dbReference type="Gene3D" id="3.10.10.10">
    <property type="entry name" value="HIV Type 1 Reverse Transcriptase, subunit A, domain 1"/>
    <property type="match status" value="1"/>
</dbReference>
<dbReference type="InterPro" id="IPR043128">
    <property type="entry name" value="Rev_trsase/Diguanyl_cyclase"/>
</dbReference>
<name>A0A9P6WWQ5_RHIOR</name>
<dbReference type="PROSITE" id="PS50878">
    <property type="entry name" value="RT_POL"/>
    <property type="match status" value="1"/>
</dbReference>
<dbReference type="Pfam" id="PF00078">
    <property type="entry name" value="RVT_1"/>
    <property type="match status" value="1"/>
</dbReference>
<gene>
    <name evidence="2" type="ORF">G6F64_012855</name>
</gene>
<dbReference type="OrthoDB" id="2290196at2759"/>
<organism evidence="2 3">
    <name type="scientific">Rhizopus oryzae</name>
    <name type="common">Mucormycosis agent</name>
    <name type="synonym">Rhizopus arrhizus var. delemar</name>
    <dbReference type="NCBI Taxonomy" id="64495"/>
    <lineage>
        <taxon>Eukaryota</taxon>
        <taxon>Fungi</taxon>
        <taxon>Fungi incertae sedis</taxon>
        <taxon>Mucoromycota</taxon>
        <taxon>Mucoromycotina</taxon>
        <taxon>Mucoromycetes</taxon>
        <taxon>Mucorales</taxon>
        <taxon>Mucorineae</taxon>
        <taxon>Rhizopodaceae</taxon>
        <taxon>Rhizopus</taxon>
    </lineage>
</organism>
<evidence type="ECO:0000259" key="1">
    <source>
        <dbReference type="PROSITE" id="PS50878"/>
    </source>
</evidence>
<evidence type="ECO:0000313" key="3">
    <source>
        <dbReference type="Proteomes" id="UP000716291"/>
    </source>
</evidence>
<sequence>MEGVPALRQLIEKDDLICKLDLKDAYVVVPIHPSSKEYLSFRHKGTVYQYKSLAFGLSVAPRAFSKIMRYALEPLRTQGMRYVYYLDDICLLAKSEMEMQKMTKTIVHHLTSLNFSNQLGEEYFDSKQDSRISWFPVQLKDDANYGSCSKDEEIICEDTSSTREENEQIMQVDSQFVGEDDFDDTSDRRSSTSHQIPLKRFGQELKTQSSELGKSLSTVRRKYTRTKMVGVLPSIKIRDKN</sequence>
<dbReference type="InterPro" id="IPR043502">
    <property type="entry name" value="DNA/RNA_pol_sf"/>
</dbReference>
<dbReference type="EMBL" id="JAANQT010004360">
    <property type="protein sequence ID" value="KAG1299415.1"/>
    <property type="molecule type" value="Genomic_DNA"/>
</dbReference>
<dbReference type="InterPro" id="IPR000477">
    <property type="entry name" value="RT_dom"/>
</dbReference>
<proteinExistence type="predicted"/>
<dbReference type="AlphaFoldDB" id="A0A9P6WWQ5"/>
<comment type="caution">
    <text evidence="2">The sequence shown here is derived from an EMBL/GenBank/DDBJ whole genome shotgun (WGS) entry which is preliminary data.</text>
</comment>
<dbReference type="PANTHER" id="PTHR33050">
    <property type="entry name" value="REVERSE TRANSCRIPTASE DOMAIN-CONTAINING PROTEIN"/>
    <property type="match status" value="1"/>
</dbReference>